<accession>A0ABU5IN96</accession>
<protein>
    <submittedName>
        <fullName evidence="1">Uncharacterized protein</fullName>
    </submittedName>
</protein>
<dbReference type="EMBL" id="JAXOJX010000066">
    <property type="protein sequence ID" value="MDZ5460365.1"/>
    <property type="molecule type" value="Genomic_DNA"/>
</dbReference>
<reference evidence="1 2" key="1">
    <citation type="submission" date="2023-11" db="EMBL/GenBank/DDBJ databases">
        <title>Draft genome of Azohydromonas lata strain H1 (DSM1123), a polyhydroxyalkanoate producer.</title>
        <authorList>
            <person name="Traversa D."/>
            <person name="D'Addabbo P."/>
            <person name="Pazzani C."/>
            <person name="Manzari C."/>
            <person name="Chiara M."/>
            <person name="Scrascia M."/>
        </authorList>
    </citation>
    <scope>NUCLEOTIDE SEQUENCE [LARGE SCALE GENOMIC DNA]</scope>
    <source>
        <strain evidence="1 2">H1</strain>
    </source>
</reference>
<proteinExistence type="predicted"/>
<feature type="non-terminal residue" evidence="1">
    <location>
        <position position="73"/>
    </location>
</feature>
<organism evidence="1 2">
    <name type="scientific">Azohydromonas lata</name>
    <dbReference type="NCBI Taxonomy" id="45677"/>
    <lineage>
        <taxon>Bacteria</taxon>
        <taxon>Pseudomonadati</taxon>
        <taxon>Pseudomonadota</taxon>
        <taxon>Betaproteobacteria</taxon>
        <taxon>Burkholderiales</taxon>
        <taxon>Sphaerotilaceae</taxon>
        <taxon>Azohydromonas</taxon>
    </lineage>
</organism>
<comment type="caution">
    <text evidence="1">The sequence shown here is derived from an EMBL/GenBank/DDBJ whole genome shotgun (WGS) entry which is preliminary data.</text>
</comment>
<dbReference type="RefSeq" id="WP_322467841.1">
    <property type="nucleotide sequence ID" value="NZ_JAXOJX010000066.1"/>
</dbReference>
<evidence type="ECO:0000313" key="1">
    <source>
        <dbReference type="EMBL" id="MDZ5460365.1"/>
    </source>
</evidence>
<evidence type="ECO:0000313" key="2">
    <source>
        <dbReference type="Proteomes" id="UP001293718"/>
    </source>
</evidence>
<name>A0ABU5IN96_9BURK</name>
<keyword evidence="2" id="KW-1185">Reference proteome</keyword>
<gene>
    <name evidence="1" type="ORF">SM757_27670</name>
</gene>
<sequence>MDKQVRRRSLRGFHKTSPTGLAVAQAAYFVSAYSRMLTTPSEPRHNLWLRCSKVLRLKSQNKIGSAKKTQKIA</sequence>
<dbReference type="Proteomes" id="UP001293718">
    <property type="component" value="Unassembled WGS sequence"/>
</dbReference>